<evidence type="ECO:0000313" key="3">
    <source>
        <dbReference type="Proteomes" id="UP000183015"/>
    </source>
</evidence>
<dbReference type="RefSeq" id="WP_052438973.1">
    <property type="nucleotide sequence ID" value="NZ_BBPN01000023.1"/>
</dbReference>
<reference evidence="3" key="1">
    <citation type="submission" date="2016-10" db="EMBL/GenBank/DDBJ databases">
        <authorList>
            <person name="Varghese N."/>
        </authorList>
    </citation>
    <scope>NUCLEOTIDE SEQUENCE [LARGE SCALE GENOMIC DNA]</scope>
    <source>
        <strain evidence="3">DSM 45096 / BCRC 16803 / CGMCC 4.1857 / CIP 109030 / JCM 12277 / KCTC 19219 / NBRC 100920 / 33214</strain>
    </source>
</reference>
<evidence type="ECO:0000256" key="1">
    <source>
        <dbReference type="SAM" id="MobiDB-lite"/>
    </source>
</evidence>
<feature type="region of interest" description="Disordered" evidence="1">
    <location>
        <begin position="306"/>
        <end position="338"/>
    </location>
</feature>
<protein>
    <recommendedName>
        <fullName evidence="4">SPFH domain / Band 7 family protein</fullName>
    </recommendedName>
</protein>
<organism evidence="2 3">
    <name type="scientific">Streptacidiphilus jiangxiensis</name>
    <dbReference type="NCBI Taxonomy" id="235985"/>
    <lineage>
        <taxon>Bacteria</taxon>
        <taxon>Bacillati</taxon>
        <taxon>Actinomycetota</taxon>
        <taxon>Actinomycetes</taxon>
        <taxon>Kitasatosporales</taxon>
        <taxon>Streptomycetaceae</taxon>
        <taxon>Streptacidiphilus</taxon>
    </lineage>
</organism>
<dbReference type="eggNOG" id="ENOG5033JB6">
    <property type="taxonomic scope" value="Bacteria"/>
</dbReference>
<accession>A0A1H7M5Q8</accession>
<dbReference type="STRING" id="235985.SAMN05414137_105165"/>
<dbReference type="OrthoDB" id="4332350at2"/>
<keyword evidence="3" id="KW-1185">Reference proteome</keyword>
<evidence type="ECO:0008006" key="4">
    <source>
        <dbReference type="Google" id="ProtNLM"/>
    </source>
</evidence>
<proteinExistence type="predicted"/>
<gene>
    <name evidence="2" type="ORF">SAMN05414137_105165</name>
</gene>
<feature type="compositionally biased region" description="Pro residues" evidence="1">
    <location>
        <begin position="307"/>
        <end position="326"/>
    </location>
</feature>
<dbReference type="AlphaFoldDB" id="A0A1H7M5Q8"/>
<sequence>MPDFRRAPDWDQAANRDSQITDPVLTVRQISRFDPMAGRGMTAHADRALVFTTPDGGLFTYRPPLRPSRAEAASRNYRGVYEVDTGIHHLQLTEPLPSQGDAFTFTALVDVTWQVLDPEQVVRSGVRDVPRLIGPRIQQTMRAASRRHSVEHSETAELAVQQAVTDVEFGAAEGLRVTVVVRLDLDAAAREQQSRLRGIRYDTDALTPTFERERLRTTQEQQLLAQKAEFYQWHLARGGSAQWAVQLAQHPEDLRVVVEALRGEESSLLRHRLDVVTKLLEQRHLEGYQLEETGRLALEQLQALFAPPQPTPPAPPAPEDQPPAYPTLPAEDGLSWPG</sequence>
<name>A0A1H7M5Q8_STRJI</name>
<evidence type="ECO:0000313" key="2">
    <source>
        <dbReference type="EMBL" id="SEL05917.1"/>
    </source>
</evidence>
<dbReference type="Proteomes" id="UP000183015">
    <property type="component" value="Unassembled WGS sequence"/>
</dbReference>
<dbReference type="EMBL" id="FOAZ01000005">
    <property type="protein sequence ID" value="SEL05917.1"/>
    <property type="molecule type" value="Genomic_DNA"/>
</dbReference>